<dbReference type="Pfam" id="PF00534">
    <property type="entry name" value="Glycos_transf_1"/>
    <property type="match status" value="1"/>
</dbReference>
<evidence type="ECO:0000259" key="2">
    <source>
        <dbReference type="Pfam" id="PF00534"/>
    </source>
</evidence>
<dbReference type="GO" id="GO:0016757">
    <property type="term" value="F:glycosyltransferase activity"/>
    <property type="evidence" value="ECO:0007669"/>
    <property type="project" value="InterPro"/>
</dbReference>
<dbReference type="Gene3D" id="3.40.50.2000">
    <property type="entry name" value="Glycogen Phosphorylase B"/>
    <property type="match status" value="2"/>
</dbReference>
<organism evidence="4 5">
    <name type="scientific">Ferranicluibacter rubi</name>
    <dbReference type="NCBI Taxonomy" id="2715133"/>
    <lineage>
        <taxon>Bacteria</taxon>
        <taxon>Pseudomonadati</taxon>
        <taxon>Pseudomonadota</taxon>
        <taxon>Alphaproteobacteria</taxon>
        <taxon>Hyphomicrobiales</taxon>
        <taxon>Rhizobiaceae</taxon>
        <taxon>Ferranicluibacter</taxon>
    </lineage>
</organism>
<dbReference type="SUPFAM" id="SSF53756">
    <property type="entry name" value="UDP-Glycosyltransferase/glycogen phosphorylase"/>
    <property type="match status" value="1"/>
</dbReference>
<proteinExistence type="predicted"/>
<name>A0AA44CBR8_9HYPH</name>
<dbReference type="PANTHER" id="PTHR46401:SF2">
    <property type="entry name" value="GLYCOSYLTRANSFERASE WBBK-RELATED"/>
    <property type="match status" value="1"/>
</dbReference>
<dbReference type="Proteomes" id="UP001155840">
    <property type="component" value="Unassembled WGS sequence"/>
</dbReference>
<dbReference type="GO" id="GO:0009103">
    <property type="term" value="P:lipopolysaccharide biosynthetic process"/>
    <property type="evidence" value="ECO:0007669"/>
    <property type="project" value="TreeGrafter"/>
</dbReference>
<keyword evidence="1" id="KW-0808">Transferase</keyword>
<reference evidence="4" key="1">
    <citation type="submission" date="2020-03" db="EMBL/GenBank/DDBJ databases">
        <title>Ferranicluibacter endophyticum gen. nov., sp. nov., a new genus isolated from Rubus ulmifolius Schott. stem.</title>
        <authorList>
            <person name="Roca-Couso R."/>
            <person name="Flores-Felix J.D."/>
            <person name="Igual J.M."/>
            <person name="Rivas R."/>
        </authorList>
    </citation>
    <scope>NUCLEOTIDE SEQUENCE</scope>
    <source>
        <strain evidence="4">CRRU44</strain>
    </source>
</reference>
<dbReference type="EMBL" id="JAANCM010000007">
    <property type="protein sequence ID" value="NHT77089.1"/>
    <property type="molecule type" value="Genomic_DNA"/>
</dbReference>
<evidence type="ECO:0000313" key="4">
    <source>
        <dbReference type="EMBL" id="NHT77089.1"/>
    </source>
</evidence>
<sequence length="400" mass="43399">MRTALIAWDYPPSPSGLSTATREIAESLLAQGCEVTVFSGDRSDARMSDGVRIIGCAIPERSRLGRLRTYAGIGHLAAPRRFRDAVLTAHATTPFDVVEATNWYAPAVLLAGRRDLPLVTRNSTPASWSRESRLSPRNRLDAWVADMLERRQAIGSAALISNTSDHGRRIAELYRLDSRRPHATIGLSLPQALLTRAGEAEYPPHEEPLRILFVGRAEARKGFHEFMDATARVAEDADAGLVPDFQVDLLGVPASDLPETLPASARRRIHALGRQPDAVLFDLYEAAHIVSAPSRYESFGLVYQEAIAFGRPILASTEDPSAREFIGETGAGVLASATEGGAIAERLREMLASAALRARLREKALEAAGTFTRATLGRQTLEVYKQAIAGDRDTGSARAL</sequence>
<feature type="domain" description="Glycosyl transferase family 1" evidence="2">
    <location>
        <begin position="204"/>
        <end position="364"/>
    </location>
</feature>
<dbReference type="InterPro" id="IPR001296">
    <property type="entry name" value="Glyco_trans_1"/>
</dbReference>
<dbReference type="Pfam" id="PF13579">
    <property type="entry name" value="Glyco_trans_4_4"/>
    <property type="match status" value="1"/>
</dbReference>
<evidence type="ECO:0000259" key="3">
    <source>
        <dbReference type="Pfam" id="PF13579"/>
    </source>
</evidence>
<gene>
    <name evidence="4" type="ORF">G8E10_15335</name>
</gene>
<dbReference type="CDD" id="cd03801">
    <property type="entry name" value="GT4_PimA-like"/>
    <property type="match status" value="1"/>
</dbReference>
<evidence type="ECO:0000313" key="5">
    <source>
        <dbReference type="Proteomes" id="UP001155840"/>
    </source>
</evidence>
<protein>
    <submittedName>
        <fullName evidence="4">Glycosyltransferase family 4 protein</fullName>
    </submittedName>
</protein>
<dbReference type="PANTHER" id="PTHR46401">
    <property type="entry name" value="GLYCOSYLTRANSFERASE WBBK-RELATED"/>
    <property type="match status" value="1"/>
</dbReference>
<feature type="domain" description="Glycosyltransferase subfamily 4-like N-terminal" evidence="3">
    <location>
        <begin position="16"/>
        <end position="178"/>
    </location>
</feature>
<comment type="caution">
    <text evidence="4">The sequence shown here is derived from an EMBL/GenBank/DDBJ whole genome shotgun (WGS) entry which is preliminary data.</text>
</comment>
<keyword evidence="5" id="KW-1185">Reference proteome</keyword>
<accession>A0AA44CBR8</accession>
<dbReference type="InterPro" id="IPR028098">
    <property type="entry name" value="Glyco_trans_4-like_N"/>
</dbReference>
<dbReference type="AlphaFoldDB" id="A0AA44CBR8"/>
<evidence type="ECO:0000256" key="1">
    <source>
        <dbReference type="ARBA" id="ARBA00022679"/>
    </source>
</evidence>